<keyword evidence="4" id="KW-1185">Reference proteome</keyword>
<name>A0A934MSF5_9BACL</name>
<accession>A0A934MSF5</accession>
<dbReference type="Pfam" id="PF04909">
    <property type="entry name" value="Amidohydro_2"/>
    <property type="match status" value="1"/>
</dbReference>
<evidence type="ECO:0000259" key="2">
    <source>
        <dbReference type="Pfam" id="PF04909"/>
    </source>
</evidence>
<dbReference type="InterPro" id="IPR032465">
    <property type="entry name" value="ACMSD"/>
</dbReference>
<organism evidence="3 4">
    <name type="scientific">Paenibacillus roseus</name>
    <dbReference type="NCBI Taxonomy" id="2798579"/>
    <lineage>
        <taxon>Bacteria</taxon>
        <taxon>Bacillati</taxon>
        <taxon>Bacillota</taxon>
        <taxon>Bacilli</taxon>
        <taxon>Bacillales</taxon>
        <taxon>Paenibacillaceae</taxon>
        <taxon>Paenibacillus</taxon>
    </lineage>
</organism>
<dbReference type="InterPro" id="IPR032466">
    <property type="entry name" value="Metal_Hydrolase"/>
</dbReference>
<feature type="domain" description="Amidohydrolase-related" evidence="2">
    <location>
        <begin position="111"/>
        <end position="360"/>
    </location>
</feature>
<sequence length="378" mass="43353">MIKKGQYEDFFIVDADVHINETPEDLIPYCDLPWRKALEAIVNVPRRYLNIPGFAPQFSGNRPFWPGGFDKKTVNTPDQLREELTELGIDIAIIFPDNLLLIATFPQREYAAALARAYNAYLVDQWADKREGLKGLLLAAPQDPVDAAREINKYKDEEGIVGVYLPCGGLHTLWGHEMYNPIFEAAEAAGLPVIFHSVLTLNTAFPFNGLEQFETEFARHALAHSMSLMFNMLRLIETGVPVRYPNLKMCFIEGGISWVPYMSMRLDKEYMERRRYVQHLEKPPSHYIKNFYYGTQPIEEPENPGDLAKVIELYEGENTTMFASDWPHHDFDHPRAILNSGLSKEVKRKILGENALAFFDIDRQGKRMRSHDKKGILS</sequence>
<dbReference type="GO" id="GO:0016787">
    <property type="term" value="F:hydrolase activity"/>
    <property type="evidence" value="ECO:0007669"/>
    <property type="project" value="InterPro"/>
</dbReference>
<proteinExistence type="predicted"/>
<dbReference type="PANTHER" id="PTHR21240">
    <property type="entry name" value="2-AMINO-3-CARBOXYLMUCONATE-6-SEMIALDEHYDE DECARBOXYLASE"/>
    <property type="match status" value="1"/>
</dbReference>
<comment type="caution">
    <text evidence="3">The sequence shown here is derived from an EMBL/GenBank/DDBJ whole genome shotgun (WGS) entry which is preliminary data.</text>
</comment>
<keyword evidence="1" id="KW-0456">Lyase</keyword>
<evidence type="ECO:0000313" key="4">
    <source>
        <dbReference type="Proteomes" id="UP000640274"/>
    </source>
</evidence>
<dbReference type="PANTHER" id="PTHR21240:SF28">
    <property type="entry name" value="ISO-OROTATE DECARBOXYLASE (EUROFUNG)"/>
    <property type="match status" value="1"/>
</dbReference>
<evidence type="ECO:0000313" key="3">
    <source>
        <dbReference type="EMBL" id="MBJ6363219.1"/>
    </source>
</evidence>
<dbReference type="Gene3D" id="3.20.20.140">
    <property type="entry name" value="Metal-dependent hydrolases"/>
    <property type="match status" value="1"/>
</dbReference>
<dbReference type="GO" id="GO:0019748">
    <property type="term" value="P:secondary metabolic process"/>
    <property type="evidence" value="ECO:0007669"/>
    <property type="project" value="TreeGrafter"/>
</dbReference>
<protein>
    <submittedName>
        <fullName evidence="3">Amidohydrolase family protein</fullName>
    </submittedName>
</protein>
<evidence type="ECO:0000256" key="1">
    <source>
        <dbReference type="ARBA" id="ARBA00023239"/>
    </source>
</evidence>
<dbReference type="Proteomes" id="UP000640274">
    <property type="component" value="Unassembled WGS sequence"/>
</dbReference>
<dbReference type="RefSeq" id="WP_199020787.1">
    <property type="nucleotide sequence ID" value="NZ_JAELUP010000103.1"/>
</dbReference>
<dbReference type="SUPFAM" id="SSF51556">
    <property type="entry name" value="Metallo-dependent hydrolases"/>
    <property type="match status" value="1"/>
</dbReference>
<dbReference type="EMBL" id="JAELUP010000103">
    <property type="protein sequence ID" value="MBJ6363219.1"/>
    <property type="molecule type" value="Genomic_DNA"/>
</dbReference>
<gene>
    <name evidence="3" type="ORF">JFN88_18620</name>
</gene>
<dbReference type="InterPro" id="IPR006680">
    <property type="entry name" value="Amidohydro-rel"/>
</dbReference>
<reference evidence="3" key="1">
    <citation type="submission" date="2020-12" db="EMBL/GenBank/DDBJ databases">
        <authorList>
            <person name="Huq M.A."/>
        </authorList>
    </citation>
    <scope>NUCLEOTIDE SEQUENCE</scope>
    <source>
        <strain evidence="3">MAHUQ-46</strain>
    </source>
</reference>
<dbReference type="GO" id="GO:0016831">
    <property type="term" value="F:carboxy-lyase activity"/>
    <property type="evidence" value="ECO:0007669"/>
    <property type="project" value="InterPro"/>
</dbReference>
<dbReference type="GO" id="GO:0005737">
    <property type="term" value="C:cytoplasm"/>
    <property type="evidence" value="ECO:0007669"/>
    <property type="project" value="TreeGrafter"/>
</dbReference>
<dbReference type="AlphaFoldDB" id="A0A934MSF5"/>